<dbReference type="InterPro" id="IPR015943">
    <property type="entry name" value="WD40/YVTN_repeat-like_dom_sf"/>
</dbReference>
<protein>
    <recommendedName>
        <fullName evidence="4">Secreted protein</fullName>
    </recommendedName>
</protein>
<dbReference type="PROSITE" id="PS51257">
    <property type="entry name" value="PROKAR_LIPOPROTEIN"/>
    <property type="match status" value="1"/>
</dbReference>
<evidence type="ECO:0000256" key="1">
    <source>
        <dbReference type="SAM" id="SignalP"/>
    </source>
</evidence>
<dbReference type="SUPFAM" id="SSF50969">
    <property type="entry name" value="YVTN repeat-like/Quinoprotein amine dehydrogenase"/>
    <property type="match status" value="1"/>
</dbReference>
<dbReference type="EMBL" id="PZPL01000001">
    <property type="protein sequence ID" value="PTL72548.1"/>
    <property type="molecule type" value="Genomic_DNA"/>
</dbReference>
<dbReference type="InterPro" id="IPR047697">
    <property type="entry name" value="AztD-like"/>
</dbReference>
<sequence length="399" mass="40484">MNTPHRRALAAAALAATAALALTACSGSGNAASPTSSAAPSGPRLALTYDGGLLVLDGTTLDLESDIELAGFNRVNSSGDGRTVLVSTEEGFRVLDTGAGAGEPELTDLVFDAPTPGHVVRHGGKTILFADGTGATTVFDTADLAPAVADGELPESETIESPAAHHGVSIELEDGTLLTTIGDSESRTGVRALDSSREEIGRSEDCPAVHGEGAAADEIAVFGCSNGVLVYDDGAFTKIAAPDAYGRTGNQYVSETSAITIGDYNSDPDAEGVELSSVVLTDTVATTSTVLDLPEGVGYTWRGIARTSDDNGLILGTDGALHALDVTTGEITASYPVVAPWSGPIEWQDAHPALVVLGDVAYVTEPATSEIHAVDTATGEILETASLPGAPIEIAAVEG</sequence>
<dbReference type="InterPro" id="IPR011044">
    <property type="entry name" value="Quino_amine_DH_bsu"/>
</dbReference>
<organism evidence="2 3">
    <name type="scientific">Rathayibacter caricis DSM 15933</name>
    <dbReference type="NCBI Taxonomy" id="1328867"/>
    <lineage>
        <taxon>Bacteria</taxon>
        <taxon>Bacillati</taxon>
        <taxon>Actinomycetota</taxon>
        <taxon>Actinomycetes</taxon>
        <taxon>Micrococcales</taxon>
        <taxon>Microbacteriaceae</taxon>
        <taxon>Rathayibacter</taxon>
    </lineage>
</organism>
<proteinExistence type="predicted"/>
<dbReference type="Gene3D" id="2.130.10.10">
    <property type="entry name" value="YVTN repeat-like/Quinoprotein amine dehydrogenase"/>
    <property type="match status" value="1"/>
</dbReference>
<evidence type="ECO:0000313" key="3">
    <source>
        <dbReference type="Proteomes" id="UP000241085"/>
    </source>
</evidence>
<evidence type="ECO:0008006" key="4">
    <source>
        <dbReference type="Google" id="ProtNLM"/>
    </source>
</evidence>
<keyword evidence="3" id="KW-1185">Reference proteome</keyword>
<feature type="signal peptide" evidence="1">
    <location>
        <begin position="1"/>
        <end position="31"/>
    </location>
</feature>
<dbReference type="InterPro" id="IPR006311">
    <property type="entry name" value="TAT_signal"/>
</dbReference>
<dbReference type="PROSITE" id="PS51318">
    <property type="entry name" value="TAT"/>
    <property type="match status" value="1"/>
</dbReference>
<reference evidence="2 3" key="1">
    <citation type="submission" date="2018-03" db="EMBL/GenBank/DDBJ databases">
        <title>Bacteriophage NCPPB3778 and a type I-E CRISPR drive the evolution of the US Biological Select Agent, Rathayibacter toxicus.</title>
        <authorList>
            <person name="Davis E.W.II."/>
            <person name="Tabima J.F."/>
            <person name="Weisberg A.J."/>
            <person name="Dantas Lopes L."/>
            <person name="Wiseman M.S."/>
            <person name="Wiseman M.S."/>
            <person name="Pupko T."/>
            <person name="Belcher M.S."/>
            <person name="Sechler A.J."/>
            <person name="Tancos M.A."/>
            <person name="Schroeder B.K."/>
            <person name="Murray T.D."/>
            <person name="Luster D.G."/>
            <person name="Schneider W.L."/>
            <person name="Rogers E."/>
            <person name="Andreote F.D."/>
            <person name="Grunwald N.J."/>
            <person name="Putnam M.L."/>
            <person name="Chang J.H."/>
        </authorList>
    </citation>
    <scope>NUCLEOTIDE SEQUENCE [LARGE SCALE GENOMIC DNA]</scope>
    <source>
        <strain evidence="2 3">DSM 15933</strain>
    </source>
</reference>
<dbReference type="NCBIfam" id="NF038015">
    <property type="entry name" value="AztD"/>
    <property type="match status" value="1"/>
</dbReference>
<dbReference type="Proteomes" id="UP000241085">
    <property type="component" value="Unassembled WGS sequence"/>
</dbReference>
<feature type="chain" id="PRO_5015710997" description="Secreted protein" evidence="1">
    <location>
        <begin position="32"/>
        <end position="399"/>
    </location>
</feature>
<keyword evidence="1" id="KW-0732">Signal</keyword>
<dbReference type="AlphaFoldDB" id="A0A2T4USN6"/>
<accession>A0A2T4USN6</accession>
<comment type="caution">
    <text evidence="2">The sequence shown here is derived from an EMBL/GenBank/DDBJ whole genome shotgun (WGS) entry which is preliminary data.</text>
</comment>
<dbReference type="RefSeq" id="WP_107574237.1">
    <property type="nucleotide sequence ID" value="NZ_PZPL01000001.1"/>
</dbReference>
<evidence type="ECO:0000313" key="2">
    <source>
        <dbReference type="EMBL" id="PTL72548.1"/>
    </source>
</evidence>
<gene>
    <name evidence="2" type="ORF">C1I63_06580</name>
</gene>
<name>A0A2T4USN6_9MICO</name>